<comment type="caution">
    <text evidence="1">The sequence shown here is derived from an EMBL/GenBank/DDBJ whole genome shotgun (WGS) entry which is preliminary data.</text>
</comment>
<dbReference type="InterPro" id="IPR001451">
    <property type="entry name" value="Hexapep"/>
</dbReference>
<name>A0A168NVL6_9CLOT</name>
<dbReference type="SUPFAM" id="SSF51161">
    <property type="entry name" value="Trimeric LpxA-like enzymes"/>
    <property type="match status" value="1"/>
</dbReference>
<dbReference type="EC" id="2.3.1.191" evidence="1"/>
<dbReference type="PANTHER" id="PTHR23416">
    <property type="entry name" value="SIALIC ACID SYNTHASE-RELATED"/>
    <property type="match status" value="1"/>
</dbReference>
<dbReference type="InterPro" id="IPR051159">
    <property type="entry name" value="Hexapeptide_acetyltransf"/>
</dbReference>
<dbReference type="OrthoDB" id="9801697at2"/>
<dbReference type="EMBL" id="LITT01000023">
    <property type="protein sequence ID" value="OAA86967.1"/>
    <property type="molecule type" value="Genomic_DNA"/>
</dbReference>
<dbReference type="Proteomes" id="UP000077407">
    <property type="component" value="Unassembled WGS sequence"/>
</dbReference>
<dbReference type="CDD" id="cd04647">
    <property type="entry name" value="LbH_MAT_like"/>
    <property type="match status" value="1"/>
</dbReference>
<dbReference type="AlphaFoldDB" id="A0A168NVL6"/>
<keyword evidence="1" id="KW-0808">Transferase</keyword>
<keyword evidence="1" id="KW-0012">Acyltransferase</keyword>
<dbReference type="InterPro" id="IPR011004">
    <property type="entry name" value="Trimer_LpxA-like_sf"/>
</dbReference>
<organism evidence="1 2">
    <name type="scientific">Clostridium ljungdahlii</name>
    <dbReference type="NCBI Taxonomy" id="1538"/>
    <lineage>
        <taxon>Bacteria</taxon>
        <taxon>Bacillati</taxon>
        <taxon>Bacillota</taxon>
        <taxon>Clostridia</taxon>
        <taxon>Eubacteriales</taxon>
        <taxon>Clostridiaceae</taxon>
        <taxon>Clostridium</taxon>
    </lineage>
</organism>
<dbReference type="PATRIC" id="fig|1538.10.peg.1964"/>
<gene>
    <name evidence="1" type="primary">lpxD</name>
    <name evidence="1" type="ORF">WY13_02362</name>
</gene>
<dbReference type="Gene3D" id="2.160.10.10">
    <property type="entry name" value="Hexapeptide repeat proteins"/>
    <property type="match status" value="2"/>
</dbReference>
<dbReference type="PANTHER" id="PTHR23416:SF78">
    <property type="entry name" value="LIPOPOLYSACCHARIDE BIOSYNTHESIS O-ACETYL TRANSFERASE WBBJ-RELATED"/>
    <property type="match status" value="1"/>
</dbReference>
<accession>A0A168NVL6</accession>
<proteinExistence type="predicted"/>
<evidence type="ECO:0000313" key="2">
    <source>
        <dbReference type="Proteomes" id="UP000077407"/>
    </source>
</evidence>
<dbReference type="Pfam" id="PF00132">
    <property type="entry name" value="Hexapep"/>
    <property type="match status" value="1"/>
</dbReference>
<protein>
    <submittedName>
        <fullName evidence="1">UDP-3-O-(3-hydroxymyristoyl)glucosamine N-acyltransferase</fullName>
        <ecNumber evidence="1">2.3.1.191</ecNumber>
    </submittedName>
</protein>
<dbReference type="GO" id="GO:0103118">
    <property type="term" value="F:UDP-3-O-[(3R)-3-hydroxyacyl]-glucosamine N-acyltransferase activity"/>
    <property type="evidence" value="ECO:0007669"/>
    <property type="project" value="UniProtKB-EC"/>
</dbReference>
<evidence type="ECO:0000313" key="1">
    <source>
        <dbReference type="EMBL" id="OAA86967.1"/>
    </source>
</evidence>
<dbReference type="RefSeq" id="WP_063555774.1">
    <property type="nucleotide sequence ID" value="NZ_LITT01000023.1"/>
</dbReference>
<sequence>MHLIKYVWAVRALIYKAFLGHVGNLSYIGKPTFIEGCKNIQIGNRVRIFPGVRMEAIGDGKIIIGDNVAIEQNVHITSMGSELKIGNNTTISGNVFITNLDHEYRNLNKSIMEQEHILSYTEIGNNSFIGYGASIQAGTILGEQCIVGTNSVVRGKFSDHSVIVGAPGKIIKYYDYQKKKWVKSL</sequence>
<reference evidence="1 2" key="1">
    <citation type="journal article" date="2015" name="Biotechnol. Bioeng.">
        <title>Genome sequence and phenotypic characterization of Caulobacter segnis.</title>
        <authorList>
            <person name="Patel S."/>
            <person name="Fletcher B."/>
            <person name="Scott D.C."/>
            <person name="Ely B."/>
        </authorList>
    </citation>
    <scope>NUCLEOTIDE SEQUENCE [LARGE SCALE GENOMIC DNA]</scope>
    <source>
        <strain evidence="1 2">ERI-2</strain>
    </source>
</reference>